<name>A0A2W1DJZ8_9PLEO</name>
<dbReference type="OMA" id="FAHMSYE"/>
<proteinExistence type="predicted"/>
<evidence type="ECO:0000256" key="4">
    <source>
        <dbReference type="ARBA" id="ARBA00023136"/>
    </source>
</evidence>
<feature type="transmembrane region" description="Helical" evidence="5">
    <location>
        <begin position="403"/>
        <end position="422"/>
    </location>
</feature>
<dbReference type="EMBL" id="NRDI02000015">
    <property type="protein sequence ID" value="KAI1511046.1"/>
    <property type="molecule type" value="Genomic_DNA"/>
</dbReference>
<evidence type="ECO:0000256" key="1">
    <source>
        <dbReference type="ARBA" id="ARBA00004141"/>
    </source>
</evidence>
<gene>
    <name evidence="8" type="ORF">Ptr86124_010167</name>
    <name evidence="7" type="ORF">PtrM4_115560</name>
</gene>
<comment type="subcellular location">
    <subcellularLocation>
        <location evidence="1">Membrane</location>
        <topology evidence="1">Multi-pass membrane protein</topology>
    </subcellularLocation>
</comment>
<sequence length="458" mass="54336">MPGEYAHDDWTWTWSIFPLSCLLAALTLATFVLAFPPSKSIYRKVWMCIIAIPVWYAFRYCDHVSHDYLINDTFARTCIIWLSHASYEICVLEFKPLLNREEWGRRSSGLLKRTEVKERFYQARKVLCDRNHVQVAQNKGQYLPVASDPFNGDMKYTITDKKTDEHVGTATRISHGVPIPEGHSHGYTRWKLVRYHIVKWLVLRVIQLALAKYESTWSPMILYQDTNHTFSPTVKMLYQIYCNFEDTIDWCFGSIMLYDSWHSVFAILFLVTYLDEPQEWSLSLFGNIKNAWSVRSYWSRHWHNFIYHSFNGHIKCVTRGWLAMKRGTLSTRLTENTAVFFLSGLMHTAVRWQMAPWADIWAITFWYVAQMVPIITETAFVPLYRSVRVYAAKRWQFKEDAEWVVRMEYAAGYFWVAIWFGWSIPMYYHVRDQRTDILIERLRLEYLQVALAKGNRTE</sequence>
<accession>A0A2W1DJZ8</accession>
<feature type="transmembrane region" description="Helical" evidence="5">
    <location>
        <begin position="360"/>
        <end position="383"/>
    </location>
</feature>
<feature type="transmembrane region" description="Helical" evidence="5">
    <location>
        <begin position="12"/>
        <end position="34"/>
    </location>
</feature>
<evidence type="ECO:0000313" key="7">
    <source>
        <dbReference type="EMBL" id="KAF7569141.1"/>
    </source>
</evidence>
<reference evidence="10" key="4">
    <citation type="journal article" date="2022" name="Microb. Genom.">
        <title>A global pangenome for the wheat fungal pathogen Pyrenophora tritici-repentis and prediction of effector protein structural homology.</title>
        <authorList>
            <person name="Moolhuijzen P.M."/>
            <person name="See P.T."/>
            <person name="Shi G."/>
            <person name="Powell H.R."/>
            <person name="Cockram J."/>
            <person name="Jorgensen L.N."/>
            <person name="Benslimane H."/>
            <person name="Strelkov S.E."/>
            <person name="Turner J."/>
            <person name="Liu Z."/>
            <person name="Moffat C.S."/>
        </authorList>
    </citation>
    <scope>NUCLEOTIDE SEQUENCE [LARGE SCALE GENOMIC DNA]</scope>
</reference>
<feature type="domain" description="Wax synthase" evidence="6">
    <location>
        <begin position="283"/>
        <end position="358"/>
    </location>
</feature>
<dbReference type="GO" id="GO:0016020">
    <property type="term" value="C:membrane"/>
    <property type="evidence" value="ECO:0007669"/>
    <property type="project" value="UniProtKB-SubCell"/>
</dbReference>
<dbReference type="OrthoDB" id="1077582at2759"/>
<evidence type="ECO:0000313" key="10">
    <source>
        <dbReference type="Proteomes" id="UP000249757"/>
    </source>
</evidence>
<dbReference type="InterPro" id="IPR032805">
    <property type="entry name" value="Wax_synthase_dom"/>
</dbReference>
<keyword evidence="4 5" id="KW-0472">Membrane</keyword>
<reference evidence="8" key="2">
    <citation type="submission" date="2021-05" db="EMBL/GenBank/DDBJ databases">
        <authorList>
            <person name="Moolhuijzen P.M."/>
            <person name="Moffat C.S."/>
        </authorList>
    </citation>
    <scope>NUCLEOTIDE SEQUENCE</scope>
    <source>
        <strain evidence="8">86-124</strain>
    </source>
</reference>
<comment type="caution">
    <text evidence="7">The sequence shown here is derived from an EMBL/GenBank/DDBJ whole genome shotgun (WGS) entry which is preliminary data.</text>
</comment>
<dbReference type="Proteomes" id="UP000249757">
    <property type="component" value="Unassembled WGS sequence"/>
</dbReference>
<dbReference type="EMBL" id="NQIK02000006">
    <property type="protein sequence ID" value="KAF7569141.1"/>
    <property type="molecule type" value="Genomic_DNA"/>
</dbReference>
<keyword evidence="2 5" id="KW-0812">Transmembrane</keyword>
<evidence type="ECO:0000313" key="8">
    <source>
        <dbReference type="EMBL" id="KAI1511046.1"/>
    </source>
</evidence>
<keyword evidence="10" id="KW-1185">Reference proteome</keyword>
<reference evidence="7" key="1">
    <citation type="journal article" date="2018" name="BMC Genomics">
        <title>Comparative genomics of the wheat fungal pathogen Pyrenophora tritici-repentis reveals chromosomal variations and genome plasticity.</title>
        <authorList>
            <person name="Moolhuijzen P."/>
            <person name="See P.T."/>
            <person name="Hane J.K."/>
            <person name="Shi G."/>
            <person name="Liu Z."/>
            <person name="Oliver R.P."/>
            <person name="Moffat C.S."/>
        </authorList>
    </citation>
    <scope>NUCLEOTIDE SEQUENCE [LARGE SCALE GENOMIC DNA]</scope>
    <source>
        <strain evidence="7">M4</strain>
    </source>
</reference>
<evidence type="ECO:0000256" key="2">
    <source>
        <dbReference type="ARBA" id="ARBA00022692"/>
    </source>
</evidence>
<evidence type="ECO:0000256" key="5">
    <source>
        <dbReference type="SAM" id="Phobius"/>
    </source>
</evidence>
<dbReference type="Proteomes" id="UP000245464">
    <property type="component" value="Chromosome 6"/>
</dbReference>
<reference evidence="8" key="3">
    <citation type="journal article" date="2022" name="bioRxiv">
        <title>A global pangenome for the wheat fungal pathogen Pyrenophora tritici-repentis and prediction of effector protein structural homology.</title>
        <authorList>
            <person name="Moolhuijzen P."/>
            <person name="See P.T."/>
            <person name="Shi G."/>
            <person name="Powell H.R."/>
            <person name="Cockram J."/>
            <person name="Jorgensen L.N."/>
            <person name="Benslimane H."/>
            <person name="Strelkov S.E."/>
            <person name="Turner J."/>
            <person name="Liu Z."/>
            <person name="Moffat C.S."/>
        </authorList>
    </citation>
    <scope>NUCLEOTIDE SEQUENCE</scope>
    <source>
        <strain evidence="8">86-124</strain>
    </source>
</reference>
<keyword evidence="3 5" id="KW-1133">Transmembrane helix</keyword>
<organism evidence="7 9">
    <name type="scientific">Pyrenophora tritici-repentis</name>
    <dbReference type="NCBI Taxonomy" id="45151"/>
    <lineage>
        <taxon>Eukaryota</taxon>
        <taxon>Fungi</taxon>
        <taxon>Dikarya</taxon>
        <taxon>Ascomycota</taxon>
        <taxon>Pezizomycotina</taxon>
        <taxon>Dothideomycetes</taxon>
        <taxon>Pleosporomycetidae</taxon>
        <taxon>Pleosporales</taxon>
        <taxon>Pleosporineae</taxon>
        <taxon>Pleosporaceae</taxon>
        <taxon>Pyrenophora</taxon>
    </lineage>
</organism>
<dbReference type="Pfam" id="PF13813">
    <property type="entry name" value="MBOAT_2"/>
    <property type="match status" value="1"/>
</dbReference>
<evidence type="ECO:0000256" key="3">
    <source>
        <dbReference type="ARBA" id="ARBA00022989"/>
    </source>
</evidence>
<protein>
    <submittedName>
        <fullName evidence="7">MBOAT-2 domain containing protein</fullName>
    </submittedName>
</protein>
<evidence type="ECO:0000313" key="9">
    <source>
        <dbReference type="Proteomes" id="UP000245464"/>
    </source>
</evidence>
<evidence type="ECO:0000259" key="6">
    <source>
        <dbReference type="Pfam" id="PF13813"/>
    </source>
</evidence>
<dbReference type="AlphaFoldDB" id="A0A2W1DJZ8"/>